<organism evidence="1 2">
    <name type="scientific">Pseudomonas kilonensis</name>
    <dbReference type="NCBI Taxonomy" id="132476"/>
    <lineage>
        <taxon>Bacteria</taxon>
        <taxon>Pseudomonadati</taxon>
        <taxon>Pseudomonadota</taxon>
        <taxon>Gammaproteobacteria</taxon>
        <taxon>Pseudomonadales</taxon>
        <taxon>Pseudomonadaceae</taxon>
        <taxon>Pseudomonas</taxon>
    </lineage>
</organism>
<dbReference type="RefSeq" id="WP_082308726.1">
    <property type="nucleotide sequence ID" value="NZ_FNTT01000001.1"/>
</dbReference>
<accession>A0ABY0Y3F6</accession>
<evidence type="ECO:0000313" key="2">
    <source>
        <dbReference type="Proteomes" id="UP000183915"/>
    </source>
</evidence>
<evidence type="ECO:0000313" key="1">
    <source>
        <dbReference type="EMBL" id="SEC87097.1"/>
    </source>
</evidence>
<dbReference type="Proteomes" id="UP000183915">
    <property type="component" value="Unassembled WGS sequence"/>
</dbReference>
<proteinExistence type="predicted"/>
<sequence length="89" mass="10492">MARDLPPFRPVTKAELRYIWTNHPENRRLVLEIECYSRVIAEIDVLYKTTHQAWRYHLGGNLTALHLLQQIMTAERQRLPAEIVDADQP</sequence>
<reference evidence="1 2" key="1">
    <citation type="submission" date="2016-10" db="EMBL/GenBank/DDBJ databases">
        <authorList>
            <person name="Varghese N."/>
            <person name="Submissions S."/>
        </authorList>
    </citation>
    <scope>NUCLEOTIDE SEQUENCE [LARGE SCALE GENOMIC DNA]</scope>
    <source>
        <strain evidence="1 2">BS3780</strain>
    </source>
</reference>
<gene>
    <name evidence="1" type="ORF">SAMN04490188_0207</name>
</gene>
<dbReference type="EMBL" id="FNTT01000001">
    <property type="protein sequence ID" value="SEC87097.1"/>
    <property type="molecule type" value="Genomic_DNA"/>
</dbReference>
<name>A0ABY0Y3F6_9PSED</name>
<protein>
    <submittedName>
        <fullName evidence="1">Uncharacterized protein</fullName>
    </submittedName>
</protein>
<keyword evidence="2" id="KW-1185">Reference proteome</keyword>
<comment type="caution">
    <text evidence="1">The sequence shown here is derived from an EMBL/GenBank/DDBJ whole genome shotgun (WGS) entry which is preliminary data.</text>
</comment>